<dbReference type="GO" id="GO:0008270">
    <property type="term" value="F:zinc ion binding"/>
    <property type="evidence" value="ECO:0007669"/>
    <property type="project" value="UniProtKB-KW"/>
</dbReference>
<dbReference type="InterPro" id="IPR035979">
    <property type="entry name" value="RBD_domain_sf"/>
</dbReference>
<feature type="zinc finger region" description="C3H1-type" evidence="6">
    <location>
        <begin position="153"/>
        <end position="180"/>
    </location>
</feature>
<evidence type="ECO:0000313" key="9">
    <source>
        <dbReference type="EMBL" id="KAJ3446662.1"/>
    </source>
</evidence>
<dbReference type="SUPFAM" id="SSF90229">
    <property type="entry name" value="CCCH zinc finger"/>
    <property type="match status" value="1"/>
</dbReference>
<name>A0AAV8A1E3_9EUKA</name>
<feature type="domain" description="C3H1-type" evidence="8">
    <location>
        <begin position="153"/>
        <end position="180"/>
    </location>
</feature>
<dbReference type="InterPro" id="IPR048995">
    <property type="entry name" value="STL11/RBM22-like_N"/>
</dbReference>
<dbReference type="InterPro" id="IPR014886">
    <property type="entry name" value="La_xRRM"/>
</dbReference>
<evidence type="ECO:0000256" key="4">
    <source>
        <dbReference type="ARBA" id="ARBA00022884"/>
    </source>
</evidence>
<dbReference type="GO" id="GO:0071007">
    <property type="term" value="C:U2-type catalytic step 2 spliceosome"/>
    <property type="evidence" value="ECO:0007669"/>
    <property type="project" value="TreeGrafter"/>
</dbReference>
<evidence type="ECO:0000256" key="2">
    <source>
        <dbReference type="ARBA" id="ARBA00022771"/>
    </source>
</evidence>
<evidence type="ECO:0000256" key="6">
    <source>
        <dbReference type="PROSITE-ProRule" id="PRU00723"/>
    </source>
</evidence>
<proteinExistence type="predicted"/>
<dbReference type="GO" id="GO:0000974">
    <property type="term" value="C:Prp19 complex"/>
    <property type="evidence" value="ECO:0007669"/>
    <property type="project" value="TreeGrafter"/>
</dbReference>
<dbReference type="Pfam" id="PF21369">
    <property type="entry name" value="STL11_N"/>
    <property type="match status" value="1"/>
</dbReference>
<protein>
    <submittedName>
        <fullName evidence="9">Pre-mRNA-splicing factor rbm22</fullName>
    </submittedName>
</protein>
<dbReference type="PANTHER" id="PTHR14089:SF6">
    <property type="entry name" value="PRE-MRNA-SPLICING FACTOR RBM22"/>
    <property type="match status" value="1"/>
</dbReference>
<dbReference type="EMBL" id="JANTQA010000019">
    <property type="protein sequence ID" value="KAJ3446662.1"/>
    <property type="molecule type" value="Genomic_DNA"/>
</dbReference>
<dbReference type="Pfam" id="PF08777">
    <property type="entry name" value="RRM_3"/>
    <property type="match status" value="1"/>
</dbReference>
<dbReference type="Proteomes" id="UP001146793">
    <property type="component" value="Unassembled WGS sequence"/>
</dbReference>
<dbReference type="SUPFAM" id="SSF54928">
    <property type="entry name" value="RNA-binding domain, RBD"/>
    <property type="match status" value="1"/>
</dbReference>
<dbReference type="SMART" id="SM00360">
    <property type="entry name" value="RRM"/>
    <property type="match status" value="1"/>
</dbReference>
<keyword evidence="3 6" id="KW-0862">Zinc</keyword>
<sequence length="381" mass="44221">MLTETEEKFDPKGFTDSEFPCVCVQCLGPSKYIKMLKRPFQEECPICYRPQSIFSWTRNTRKGGLKKTKICYTCSKIRNCCACCLHDLKFGLPLKVRDYLLGETANQFESKVNKEVSVQLQAGEIDDKQKHYESVEVDEFVLKLLKRFRQIVDHRASVCSFWIKGKCNRGASCPFRHEMPKDHEITTGNPQQTLRNRYYGNEDKKADEMIEQLIKIKSLKPPTDLTITTLKLSGLPNQIANQQVLEKFAQYGEIEYVLVLSAKQMAYVKFKERKDAQISCEKLFYKLNFQGMPTTITWDVETNGDKLISQRKKRTEKKRSVPIEIVPQSTDLKKKKLNTSIFPKPVQEIPNFMLPIQIVLQNFEPNENYIPKFSTKAKKIL</sequence>
<reference evidence="9" key="1">
    <citation type="submission" date="2022-08" db="EMBL/GenBank/DDBJ databases">
        <title>Novel sulphate-reducing endosymbionts in the free-living metamonad Anaeramoeba.</title>
        <authorList>
            <person name="Jerlstrom-Hultqvist J."/>
            <person name="Cepicka I."/>
            <person name="Gallot-Lavallee L."/>
            <person name="Salas-Leiva D."/>
            <person name="Curtis B.A."/>
            <person name="Zahonova K."/>
            <person name="Pipaliya S."/>
            <person name="Dacks J."/>
            <person name="Roger A.J."/>
        </authorList>
    </citation>
    <scope>NUCLEOTIDE SEQUENCE</scope>
    <source>
        <strain evidence="9">Busselton2</strain>
    </source>
</reference>
<evidence type="ECO:0000313" key="10">
    <source>
        <dbReference type="Proteomes" id="UP001146793"/>
    </source>
</evidence>
<feature type="domain" description="RRM" evidence="7">
    <location>
        <begin position="228"/>
        <end position="320"/>
    </location>
</feature>
<comment type="caution">
    <text evidence="9">The sequence shown here is derived from an EMBL/GenBank/DDBJ whole genome shotgun (WGS) entry which is preliminary data.</text>
</comment>
<dbReference type="GO" id="GO:0036002">
    <property type="term" value="F:pre-mRNA binding"/>
    <property type="evidence" value="ECO:0007669"/>
    <property type="project" value="TreeGrafter"/>
</dbReference>
<dbReference type="PROSITE" id="PS50103">
    <property type="entry name" value="ZF_C3H1"/>
    <property type="match status" value="1"/>
</dbReference>
<evidence type="ECO:0000256" key="5">
    <source>
        <dbReference type="PROSITE-ProRule" id="PRU00176"/>
    </source>
</evidence>
<keyword evidence="1 6" id="KW-0479">Metal-binding</keyword>
<dbReference type="InterPro" id="IPR036855">
    <property type="entry name" value="Znf_CCCH_sf"/>
</dbReference>
<dbReference type="Gene3D" id="1.20.120.1350">
    <property type="entry name" value="Pneumovirus matrix protein 2 (M2), zinc-binding domain"/>
    <property type="match status" value="1"/>
</dbReference>
<evidence type="ECO:0000259" key="7">
    <source>
        <dbReference type="PROSITE" id="PS50102"/>
    </source>
</evidence>
<dbReference type="Gene3D" id="3.30.70.330">
    <property type="match status" value="1"/>
</dbReference>
<evidence type="ECO:0000256" key="3">
    <source>
        <dbReference type="ARBA" id="ARBA00022833"/>
    </source>
</evidence>
<dbReference type="PANTHER" id="PTHR14089">
    <property type="entry name" value="PRE-MRNA-SPLICING FACTOR RBM22"/>
    <property type="match status" value="1"/>
</dbReference>
<gene>
    <name evidence="9" type="ORF">M0812_07986</name>
</gene>
<keyword evidence="2 6" id="KW-0863">Zinc-finger</keyword>
<dbReference type="PROSITE" id="PS50102">
    <property type="entry name" value="RRM"/>
    <property type="match status" value="1"/>
</dbReference>
<dbReference type="InterPro" id="IPR000504">
    <property type="entry name" value="RRM_dom"/>
</dbReference>
<dbReference type="InterPro" id="IPR039171">
    <property type="entry name" value="Cwc2/Slt11"/>
</dbReference>
<dbReference type="InterPro" id="IPR000571">
    <property type="entry name" value="Znf_CCCH"/>
</dbReference>
<accession>A0AAV8A1E3</accession>
<keyword evidence="4 5" id="KW-0694">RNA-binding</keyword>
<dbReference type="GO" id="GO:0071006">
    <property type="term" value="C:U2-type catalytic step 1 spliceosome"/>
    <property type="evidence" value="ECO:0007669"/>
    <property type="project" value="TreeGrafter"/>
</dbReference>
<evidence type="ECO:0000259" key="8">
    <source>
        <dbReference type="PROSITE" id="PS50103"/>
    </source>
</evidence>
<dbReference type="InterPro" id="IPR012677">
    <property type="entry name" value="Nucleotide-bd_a/b_plait_sf"/>
</dbReference>
<evidence type="ECO:0000256" key="1">
    <source>
        <dbReference type="ARBA" id="ARBA00022723"/>
    </source>
</evidence>
<organism evidence="9 10">
    <name type="scientific">Anaeramoeba flamelloides</name>
    <dbReference type="NCBI Taxonomy" id="1746091"/>
    <lineage>
        <taxon>Eukaryota</taxon>
        <taxon>Metamonada</taxon>
        <taxon>Anaeramoebidae</taxon>
        <taxon>Anaeramoeba</taxon>
    </lineage>
</organism>
<dbReference type="AlphaFoldDB" id="A0AAV8A1E3"/>
<dbReference type="SMART" id="SM00356">
    <property type="entry name" value="ZnF_C3H1"/>
    <property type="match status" value="1"/>
</dbReference>
<dbReference type="GO" id="GO:0017070">
    <property type="term" value="F:U6 snRNA binding"/>
    <property type="evidence" value="ECO:0007669"/>
    <property type="project" value="TreeGrafter"/>
</dbReference>